<gene>
    <name evidence="1" type="ORF">HF521_001619</name>
</gene>
<comment type="caution">
    <text evidence="1">The sequence shown here is derived from an EMBL/GenBank/DDBJ whole genome shotgun (WGS) entry which is preliminary data.</text>
</comment>
<sequence length="102" mass="11849">MTNVKSLKKNLTEKTLQKKVKNVFMDKLCNSEMLCKAGKVLSAYKASDLGLKSEWYWRLPRHLHAYSKQQNCTDTDEMELVPLHQFLDKIHSCAQKEYANGK</sequence>
<protein>
    <submittedName>
        <fullName evidence="1">Uncharacterized protein</fullName>
    </submittedName>
</protein>
<dbReference type="EMBL" id="JABFDY010000010">
    <property type="protein sequence ID" value="KAF7702336.1"/>
    <property type="molecule type" value="Genomic_DNA"/>
</dbReference>
<dbReference type="AlphaFoldDB" id="A0A8T0B6N3"/>
<reference evidence="1" key="1">
    <citation type="submission" date="2020-08" db="EMBL/GenBank/DDBJ databases">
        <title>Chromosome-level assembly of Southern catfish (Silurus meridionalis) provides insights into visual adaptation to the nocturnal and benthic lifestyles.</title>
        <authorList>
            <person name="Zhang Y."/>
            <person name="Wang D."/>
            <person name="Peng Z."/>
        </authorList>
    </citation>
    <scope>NUCLEOTIDE SEQUENCE</scope>
    <source>
        <strain evidence="1">SWU-2019-XX</strain>
        <tissue evidence="1">Muscle</tissue>
    </source>
</reference>
<keyword evidence="2" id="KW-1185">Reference proteome</keyword>
<evidence type="ECO:0000313" key="1">
    <source>
        <dbReference type="EMBL" id="KAF7702336.1"/>
    </source>
</evidence>
<name>A0A8T0B6N3_SILME</name>
<dbReference type="Proteomes" id="UP000606274">
    <property type="component" value="Unassembled WGS sequence"/>
</dbReference>
<accession>A0A8T0B6N3</accession>
<organism evidence="1 2">
    <name type="scientific">Silurus meridionalis</name>
    <name type="common">Southern catfish</name>
    <name type="synonym">Silurus soldatovi meridionalis</name>
    <dbReference type="NCBI Taxonomy" id="175797"/>
    <lineage>
        <taxon>Eukaryota</taxon>
        <taxon>Metazoa</taxon>
        <taxon>Chordata</taxon>
        <taxon>Craniata</taxon>
        <taxon>Vertebrata</taxon>
        <taxon>Euteleostomi</taxon>
        <taxon>Actinopterygii</taxon>
        <taxon>Neopterygii</taxon>
        <taxon>Teleostei</taxon>
        <taxon>Ostariophysi</taxon>
        <taxon>Siluriformes</taxon>
        <taxon>Siluridae</taxon>
        <taxon>Silurus</taxon>
    </lineage>
</organism>
<proteinExistence type="predicted"/>
<evidence type="ECO:0000313" key="2">
    <source>
        <dbReference type="Proteomes" id="UP000606274"/>
    </source>
</evidence>